<keyword evidence="2" id="KW-0238">DNA-binding</keyword>
<evidence type="ECO:0000313" key="3">
    <source>
        <dbReference type="Proteomes" id="UP000256530"/>
    </source>
</evidence>
<gene>
    <name evidence="2" type="ORF">DET55_14318</name>
</gene>
<dbReference type="CDD" id="cd00093">
    <property type="entry name" value="HTH_XRE"/>
    <property type="match status" value="1"/>
</dbReference>
<organism evidence="2 3">
    <name type="scientific">Bacillus mycoides</name>
    <dbReference type="NCBI Taxonomy" id="1405"/>
    <lineage>
        <taxon>Bacteria</taxon>
        <taxon>Bacillati</taxon>
        <taxon>Bacillota</taxon>
        <taxon>Bacilli</taxon>
        <taxon>Bacillales</taxon>
        <taxon>Bacillaceae</taxon>
        <taxon>Bacillus</taxon>
        <taxon>Bacillus cereus group</taxon>
    </lineage>
</organism>
<dbReference type="InterPro" id="IPR001387">
    <property type="entry name" value="Cro/C1-type_HTH"/>
</dbReference>
<dbReference type="AlphaFoldDB" id="A0A3D9TVI4"/>
<dbReference type="InterPro" id="IPR010982">
    <property type="entry name" value="Lambda_DNA-bd_dom_sf"/>
</dbReference>
<comment type="caution">
    <text evidence="2">The sequence shown here is derived from an EMBL/GenBank/DDBJ whole genome shotgun (WGS) entry which is preliminary data.</text>
</comment>
<dbReference type="Pfam" id="PF13443">
    <property type="entry name" value="HTH_26"/>
    <property type="match status" value="1"/>
</dbReference>
<reference evidence="2 3" key="1">
    <citation type="submission" date="2018-08" db="EMBL/GenBank/DDBJ databases">
        <title>Freshwater and sediment microbial communities from various areas in North America, analyzing microbe dynamics in response to fracking.</title>
        <authorList>
            <person name="Lamendella R."/>
        </authorList>
    </citation>
    <scope>NUCLEOTIDE SEQUENCE [LARGE SCALE GENOMIC DNA]</scope>
    <source>
        <strain evidence="2 3">DB-1</strain>
    </source>
</reference>
<dbReference type="GO" id="GO:0003677">
    <property type="term" value="F:DNA binding"/>
    <property type="evidence" value="ECO:0007669"/>
    <property type="project" value="UniProtKB-KW"/>
</dbReference>
<name>A0A3D9TVI4_BACMY</name>
<feature type="domain" description="HTH cro/C1-type" evidence="1">
    <location>
        <begin position="16"/>
        <end position="64"/>
    </location>
</feature>
<dbReference type="SMART" id="SM00530">
    <property type="entry name" value="HTH_XRE"/>
    <property type="match status" value="1"/>
</dbReference>
<protein>
    <submittedName>
        <fullName evidence="2">DNA-binding XRE family transcriptional regulator</fullName>
    </submittedName>
</protein>
<dbReference type="SUPFAM" id="SSF47413">
    <property type="entry name" value="lambda repressor-like DNA-binding domains"/>
    <property type="match status" value="1"/>
</dbReference>
<dbReference type="Gene3D" id="1.10.260.40">
    <property type="entry name" value="lambda repressor-like DNA-binding domains"/>
    <property type="match status" value="1"/>
</dbReference>
<dbReference type="Proteomes" id="UP000256530">
    <property type="component" value="Unassembled WGS sequence"/>
</dbReference>
<accession>A0A3D9TVI4</accession>
<dbReference type="PROSITE" id="PS50943">
    <property type="entry name" value="HTH_CROC1"/>
    <property type="match status" value="1"/>
</dbReference>
<sequence>MIILKSRSEFNEIIAKRGFSKRAFARESGMSEATFIQISNGKQSPRPDTAKKICDTLLLNFDDIFTIEERSNKKIK</sequence>
<evidence type="ECO:0000313" key="2">
    <source>
        <dbReference type="EMBL" id="REF18315.1"/>
    </source>
</evidence>
<proteinExistence type="predicted"/>
<dbReference type="EMBL" id="QTTY01000043">
    <property type="protein sequence ID" value="REF18315.1"/>
    <property type="molecule type" value="Genomic_DNA"/>
</dbReference>
<evidence type="ECO:0000259" key="1">
    <source>
        <dbReference type="PROSITE" id="PS50943"/>
    </source>
</evidence>